<dbReference type="OrthoDB" id="9776196at2"/>
<protein>
    <submittedName>
        <fullName evidence="3">Putative membrane protein</fullName>
    </submittedName>
</protein>
<sequence length="231" mass="26532">MAKKAVKKFDFMFLIIFLFGITIGIQFKAGYSERYELSFMDREIVTQINQMQQGNSEISRQLKYAKKKINAFENSSKESEETKQVREQVEELKLTLGYSQVSGAGVIVKIDIREDVNLGPLMEEKKWFLSILNDIKYYGGETVSINGQRIGPYSAVVLAGNHINVNSIPIVQPYEISIVGDRKSLLKYFNETSIMIDEMKGRYGMDVDVRAYENITVPKLDVEKKPKYVRR</sequence>
<dbReference type="Pfam" id="PF05949">
    <property type="entry name" value="DUF881"/>
    <property type="match status" value="1"/>
</dbReference>
<dbReference type="Gene3D" id="3.30.70.1880">
    <property type="entry name" value="Protein of unknown function DUF881"/>
    <property type="match status" value="1"/>
</dbReference>
<dbReference type="PANTHER" id="PTHR37313:SF2">
    <property type="entry name" value="UPF0749 PROTEIN YLXX"/>
    <property type="match status" value="1"/>
</dbReference>
<dbReference type="EMBL" id="JJMM01000026">
    <property type="protein sequence ID" value="KDR93837.1"/>
    <property type="molecule type" value="Genomic_DNA"/>
</dbReference>
<evidence type="ECO:0000313" key="3">
    <source>
        <dbReference type="EMBL" id="KDR93837.1"/>
    </source>
</evidence>
<keyword evidence="4" id="KW-1185">Reference proteome</keyword>
<dbReference type="eggNOG" id="COG3879">
    <property type="taxonomic scope" value="Bacteria"/>
</dbReference>
<evidence type="ECO:0000256" key="2">
    <source>
        <dbReference type="SAM" id="Phobius"/>
    </source>
</evidence>
<accession>A0A069RHT7</accession>
<gene>
    <name evidence="3" type="ORF">CLIT_23c01090</name>
</gene>
<organism evidence="3 4">
    <name type="scientific">Peptoclostridium litorale DSM 5388</name>
    <dbReference type="NCBI Taxonomy" id="1121324"/>
    <lineage>
        <taxon>Bacteria</taxon>
        <taxon>Bacillati</taxon>
        <taxon>Bacillota</taxon>
        <taxon>Clostridia</taxon>
        <taxon>Peptostreptococcales</taxon>
        <taxon>Peptoclostridiaceae</taxon>
        <taxon>Peptoclostridium</taxon>
    </lineage>
</organism>
<keyword evidence="2" id="KW-0812">Transmembrane</keyword>
<evidence type="ECO:0000313" key="4">
    <source>
        <dbReference type="Proteomes" id="UP000027946"/>
    </source>
</evidence>
<keyword evidence="2" id="KW-0472">Membrane</keyword>
<keyword evidence="2" id="KW-1133">Transmembrane helix</keyword>
<dbReference type="InterPro" id="IPR010273">
    <property type="entry name" value="DUF881"/>
</dbReference>
<comment type="similarity">
    <text evidence="1">Belongs to the UPF0749 family.</text>
</comment>
<reference evidence="3 4" key="1">
    <citation type="submission" date="2014-03" db="EMBL/GenBank/DDBJ databases">
        <title>Genome sequence of Clostridium litorale W6, DSM 5388.</title>
        <authorList>
            <person name="Poehlein A."/>
            <person name="Jagirdar A."/>
            <person name="Khonsari B."/>
            <person name="Chibani C.M."/>
            <person name="Gutierrez Gutierrez D.A."/>
            <person name="Davydova E."/>
            <person name="Alghaithi H.S."/>
            <person name="Nair K.P."/>
            <person name="Dhamotharan K."/>
            <person name="Chandran L."/>
            <person name="G W."/>
            <person name="Daniel R."/>
        </authorList>
    </citation>
    <scope>NUCLEOTIDE SEQUENCE [LARGE SCALE GENOMIC DNA]</scope>
    <source>
        <strain evidence="3 4">W6</strain>
    </source>
</reference>
<dbReference type="RefSeq" id="WP_038267688.1">
    <property type="nucleotide sequence ID" value="NZ_FSRH01000004.1"/>
</dbReference>
<dbReference type="AlphaFoldDB" id="A0A069RHT7"/>
<comment type="caution">
    <text evidence="3">The sequence shown here is derived from an EMBL/GenBank/DDBJ whole genome shotgun (WGS) entry which is preliminary data.</text>
</comment>
<name>A0A069RHT7_PEPLI</name>
<feature type="transmembrane region" description="Helical" evidence="2">
    <location>
        <begin position="12"/>
        <end position="31"/>
    </location>
</feature>
<dbReference type="STRING" id="1121324.CLIT_23c01090"/>
<evidence type="ECO:0000256" key="1">
    <source>
        <dbReference type="ARBA" id="ARBA00009108"/>
    </source>
</evidence>
<proteinExistence type="inferred from homology"/>
<dbReference type="PANTHER" id="PTHR37313">
    <property type="entry name" value="UPF0749 PROTEIN RV1825"/>
    <property type="match status" value="1"/>
</dbReference>
<dbReference type="Proteomes" id="UP000027946">
    <property type="component" value="Unassembled WGS sequence"/>
</dbReference>